<dbReference type="Gene3D" id="3.40.50.720">
    <property type="entry name" value="NAD(P)-binding Rossmann-like Domain"/>
    <property type="match status" value="2"/>
</dbReference>
<gene>
    <name evidence="5" type="ORF">TS85_04620</name>
</gene>
<organism evidence="5 6">
    <name type="scientific">Sphingomonas hengshuiensis</name>
    <dbReference type="NCBI Taxonomy" id="1609977"/>
    <lineage>
        <taxon>Bacteria</taxon>
        <taxon>Pseudomonadati</taxon>
        <taxon>Pseudomonadota</taxon>
        <taxon>Alphaproteobacteria</taxon>
        <taxon>Sphingomonadales</taxon>
        <taxon>Sphingomonadaceae</taxon>
        <taxon>Sphingomonas</taxon>
    </lineage>
</organism>
<dbReference type="EMBL" id="CP010836">
    <property type="protein sequence ID" value="AJP74258.1"/>
    <property type="molecule type" value="Genomic_DNA"/>
</dbReference>
<dbReference type="SMART" id="SM00822">
    <property type="entry name" value="PKS_KR"/>
    <property type="match status" value="1"/>
</dbReference>
<evidence type="ECO:0000256" key="3">
    <source>
        <dbReference type="RuleBase" id="RU000363"/>
    </source>
</evidence>
<dbReference type="GO" id="GO:0016491">
    <property type="term" value="F:oxidoreductase activity"/>
    <property type="evidence" value="ECO:0007669"/>
    <property type="project" value="UniProtKB-KW"/>
</dbReference>
<dbReference type="PANTHER" id="PTHR45024:SF2">
    <property type="entry name" value="SCP2 DOMAIN-CONTAINING PROTEIN"/>
    <property type="match status" value="1"/>
</dbReference>
<sequence>MRIDLSGRVAIVTGAGGGLGRAHALLLAKRGAKVVVNDLGGARDGSGGSATMAEQVVEEIRRAGGEAIANGASVTDFDQVGAMVDQAMAIWGRIDILVNNAGILRDRTFAKQDLSDFRTVIDVHLMGSVHCTKAVWDIMIAQQFGRVLMTTSSSGLYGNFGQSQYGAAKMGLVGLMKTLSQEGRKHDIRVNCLAPSAATRMTEDIMSADELMALAPASVSPAMLALVSDDAPTGTILCAGAGSFECAHITLTKGLYVGVGEDAAEQVLAGLGQIVDRNGEVVPATGLEQPRYELSRVPGLMPAAAHG</sequence>
<dbReference type="InterPro" id="IPR002347">
    <property type="entry name" value="SDR_fam"/>
</dbReference>
<evidence type="ECO:0000259" key="4">
    <source>
        <dbReference type="SMART" id="SM00822"/>
    </source>
</evidence>
<dbReference type="PROSITE" id="PS00061">
    <property type="entry name" value="ADH_SHORT"/>
    <property type="match status" value="1"/>
</dbReference>
<dbReference type="SUPFAM" id="SSF51735">
    <property type="entry name" value="NAD(P)-binding Rossmann-fold domains"/>
    <property type="match status" value="1"/>
</dbReference>
<dbReference type="AlphaFoldDB" id="A0A7U5BFE9"/>
<keyword evidence="6" id="KW-1185">Reference proteome</keyword>
<dbReference type="PRINTS" id="PR00080">
    <property type="entry name" value="SDRFAMILY"/>
</dbReference>
<proteinExistence type="inferred from homology"/>
<evidence type="ECO:0000313" key="6">
    <source>
        <dbReference type="Proteomes" id="UP000032300"/>
    </source>
</evidence>
<keyword evidence="2" id="KW-0560">Oxidoreductase</keyword>
<dbReference type="Proteomes" id="UP000032300">
    <property type="component" value="Chromosome"/>
</dbReference>
<dbReference type="OrthoDB" id="9804774at2"/>
<dbReference type="KEGG" id="sphi:TS85_04620"/>
<dbReference type="InterPro" id="IPR057326">
    <property type="entry name" value="KR_dom"/>
</dbReference>
<evidence type="ECO:0000256" key="1">
    <source>
        <dbReference type="ARBA" id="ARBA00006484"/>
    </source>
</evidence>
<dbReference type="PANTHER" id="PTHR45024">
    <property type="entry name" value="DEHYDROGENASES, SHORT CHAIN"/>
    <property type="match status" value="1"/>
</dbReference>
<evidence type="ECO:0000313" key="5">
    <source>
        <dbReference type="EMBL" id="AJP74258.1"/>
    </source>
</evidence>
<dbReference type="Pfam" id="PF00106">
    <property type="entry name" value="adh_short"/>
    <property type="match status" value="1"/>
</dbReference>
<reference evidence="5 6" key="1">
    <citation type="journal article" date="2015" name="Int. J. Syst. Evol. Microbiol.">
        <title>Sphingomonas hengshuiensis sp. nov., isolated from lake wetland.</title>
        <authorList>
            <person name="Wei S."/>
            <person name="Wang T."/>
            <person name="Liu H."/>
            <person name="Zhang C."/>
            <person name="Guo J."/>
            <person name="Wang Q."/>
            <person name="Liang K."/>
            <person name="Zhang Z."/>
        </authorList>
    </citation>
    <scope>NUCLEOTIDE SEQUENCE [LARGE SCALE GENOMIC DNA]</scope>
    <source>
        <strain evidence="5 6">WHSC-8</strain>
    </source>
</reference>
<protein>
    <submittedName>
        <fullName evidence="5">3-hydroxyacyl-CoA dehydrogenase</fullName>
    </submittedName>
</protein>
<comment type="similarity">
    <text evidence="1 3">Belongs to the short-chain dehydrogenases/reductases (SDR) family.</text>
</comment>
<dbReference type="InterPro" id="IPR020904">
    <property type="entry name" value="Sc_DH/Rdtase_CS"/>
</dbReference>
<feature type="domain" description="Ketoreductase" evidence="4">
    <location>
        <begin position="8"/>
        <end position="204"/>
    </location>
</feature>
<dbReference type="PRINTS" id="PR00081">
    <property type="entry name" value="GDHRDH"/>
</dbReference>
<reference evidence="5 6" key="2">
    <citation type="submission" date="2015-02" db="EMBL/GenBank/DDBJ databases">
        <title>The complete genome of Sphingomonas hengshuiensis sp. WHSC-8 isolated from soil of Hengshui Lake.</title>
        <authorList>
            <person name="Wei S."/>
            <person name="Guo J."/>
            <person name="Su C."/>
            <person name="Wu R."/>
            <person name="Zhang Z."/>
            <person name="Liang K."/>
            <person name="Li H."/>
            <person name="Wang T."/>
            <person name="Liu H."/>
            <person name="Zhang C."/>
            <person name="Li Z."/>
            <person name="Wang Q."/>
            <person name="Meng J."/>
        </authorList>
    </citation>
    <scope>NUCLEOTIDE SEQUENCE [LARGE SCALE GENOMIC DNA]</scope>
    <source>
        <strain evidence="5 6">WHSC-8</strain>
    </source>
</reference>
<dbReference type="InterPro" id="IPR051687">
    <property type="entry name" value="Peroxisomal_Beta-Oxidation"/>
</dbReference>
<evidence type="ECO:0000256" key="2">
    <source>
        <dbReference type="ARBA" id="ARBA00023002"/>
    </source>
</evidence>
<dbReference type="InterPro" id="IPR036291">
    <property type="entry name" value="NAD(P)-bd_dom_sf"/>
</dbReference>
<name>A0A7U5BFE9_9SPHN</name>
<dbReference type="RefSeq" id="WP_044335850.1">
    <property type="nucleotide sequence ID" value="NZ_CP010836.1"/>
</dbReference>
<accession>A0A7U5BFE9</accession>